<dbReference type="RefSeq" id="WP_169699788.1">
    <property type="nucleotide sequence ID" value="NZ_LS974202.1"/>
</dbReference>
<reference evidence="3 4" key="1">
    <citation type="submission" date="2017-01" db="EMBL/GenBank/DDBJ databases">
        <authorList>
            <person name="Erauso G."/>
        </authorList>
    </citation>
    <scope>NUCLEOTIDE SEQUENCE [LARGE SCALE GENOMIC DNA]</scope>
    <source>
        <strain evidence="3">MESINF1</strain>
    </source>
</reference>
<dbReference type="PANTHER" id="PTHR21164:SF0">
    <property type="entry name" value="CHORISMATE MUTASE AROH"/>
    <property type="match status" value="1"/>
</dbReference>
<dbReference type="Gene3D" id="3.30.1330.40">
    <property type="entry name" value="RutC-like"/>
    <property type="match status" value="1"/>
</dbReference>
<dbReference type="InterPro" id="IPR008243">
    <property type="entry name" value="Chorismate_mutase_AroH"/>
</dbReference>
<dbReference type="GO" id="GO:0046417">
    <property type="term" value="P:chorismate metabolic process"/>
    <property type="evidence" value="ECO:0007669"/>
    <property type="project" value="TreeGrafter"/>
</dbReference>
<dbReference type="NCBIfam" id="TIGR01796">
    <property type="entry name" value="CM_mono_aroH"/>
    <property type="match status" value="1"/>
</dbReference>
<keyword evidence="2 3" id="KW-0413">Isomerase</keyword>
<sequence>MKAIRGATSVEKNEREEIAARTIELIEKILTNNDIWEIHSVIFTVTRDITAFNPATAFRERFDYNNVALLCINEADFQGSPNGIIRVLIHCESTSKNFVYLHRARNLRPDLVFNGEDNP</sequence>
<evidence type="ECO:0000256" key="2">
    <source>
        <dbReference type="PROSITE-ProRule" id="PRU00514"/>
    </source>
</evidence>
<dbReference type="PROSITE" id="PS51167">
    <property type="entry name" value="CHORISMATE_MUT_1"/>
    <property type="match status" value="1"/>
</dbReference>
<dbReference type="AlphaFoldDB" id="A0A7Z7PSB9"/>
<dbReference type="Pfam" id="PF07736">
    <property type="entry name" value="CM_1"/>
    <property type="match status" value="1"/>
</dbReference>
<evidence type="ECO:0000313" key="4">
    <source>
        <dbReference type="Proteomes" id="UP000250796"/>
    </source>
</evidence>
<keyword evidence="2" id="KW-0057">Aromatic amino acid biosynthesis</keyword>
<keyword evidence="2" id="KW-0028">Amino-acid biosynthesis</keyword>
<gene>
    <name evidence="3" type="ORF">MESINF_2223</name>
</gene>
<proteinExistence type="predicted"/>
<organism evidence="3 4">
    <name type="scientific">Mesotoga infera</name>
    <dbReference type="NCBI Taxonomy" id="1236046"/>
    <lineage>
        <taxon>Bacteria</taxon>
        <taxon>Thermotogati</taxon>
        <taxon>Thermotogota</taxon>
        <taxon>Thermotogae</taxon>
        <taxon>Kosmotogales</taxon>
        <taxon>Kosmotogaceae</taxon>
        <taxon>Mesotoga</taxon>
    </lineage>
</organism>
<dbReference type="GO" id="GO:0004106">
    <property type="term" value="F:chorismate mutase activity"/>
    <property type="evidence" value="ECO:0007669"/>
    <property type="project" value="UniProtKB-UniRule"/>
</dbReference>
<dbReference type="PANTHER" id="PTHR21164">
    <property type="entry name" value="CHORISMATE MUTASE"/>
    <property type="match status" value="1"/>
</dbReference>
<comment type="catalytic activity">
    <reaction evidence="2">
        <text>chorismate = prephenate</text>
        <dbReference type="Rhea" id="RHEA:13897"/>
        <dbReference type="ChEBI" id="CHEBI:29748"/>
        <dbReference type="ChEBI" id="CHEBI:29934"/>
        <dbReference type="EC" id="5.4.99.5"/>
    </reaction>
</comment>
<dbReference type="KEGG" id="minf:MESINF_2223"/>
<evidence type="ECO:0000256" key="1">
    <source>
        <dbReference type="NCBIfam" id="TIGR01796"/>
    </source>
</evidence>
<dbReference type="GO" id="GO:0008652">
    <property type="term" value="P:amino acid biosynthetic process"/>
    <property type="evidence" value="ECO:0007669"/>
    <property type="project" value="UniProtKB-UniRule"/>
</dbReference>
<evidence type="ECO:0000313" key="3">
    <source>
        <dbReference type="EMBL" id="SSC13663.1"/>
    </source>
</evidence>
<name>A0A7Z7PSB9_9BACT</name>
<dbReference type="SUPFAM" id="SSF55298">
    <property type="entry name" value="YjgF-like"/>
    <property type="match status" value="1"/>
</dbReference>
<accession>A0A7Z7PSB9</accession>
<dbReference type="InterPro" id="IPR035959">
    <property type="entry name" value="RutC-like_sf"/>
</dbReference>
<dbReference type="Proteomes" id="UP000250796">
    <property type="component" value="Chromosome MESINF"/>
</dbReference>
<protein>
    <recommendedName>
        <fullName evidence="1 2">chorismate mutase</fullName>
        <ecNumber evidence="1 2">5.4.99.5</ecNumber>
    </recommendedName>
</protein>
<dbReference type="EMBL" id="LS974202">
    <property type="protein sequence ID" value="SSC13663.1"/>
    <property type="molecule type" value="Genomic_DNA"/>
</dbReference>
<dbReference type="EC" id="5.4.99.5" evidence="1 2"/>
<dbReference type="GO" id="GO:0009073">
    <property type="term" value="P:aromatic amino acid family biosynthetic process"/>
    <property type="evidence" value="ECO:0007669"/>
    <property type="project" value="UniProtKB-UniRule"/>
</dbReference>
<keyword evidence="4" id="KW-1185">Reference proteome</keyword>